<feature type="transmembrane region" description="Helical" evidence="6">
    <location>
        <begin position="37"/>
        <end position="59"/>
    </location>
</feature>
<proteinExistence type="inferred from homology"/>
<feature type="transmembrane region" description="Helical" evidence="6">
    <location>
        <begin position="331"/>
        <end position="351"/>
    </location>
</feature>
<keyword evidence="4 6" id="KW-1133">Transmembrane helix</keyword>
<feature type="transmembrane region" description="Helical" evidence="6">
    <location>
        <begin position="206"/>
        <end position="228"/>
    </location>
</feature>
<accession>A0A497X419</accession>
<feature type="transmembrane region" description="Helical" evidence="6">
    <location>
        <begin position="265"/>
        <end position="283"/>
    </location>
</feature>
<evidence type="ECO:0000256" key="5">
    <source>
        <dbReference type="ARBA" id="ARBA00023136"/>
    </source>
</evidence>
<feature type="transmembrane region" description="Helical" evidence="6">
    <location>
        <begin position="96"/>
        <end position="116"/>
    </location>
</feature>
<dbReference type="EMBL" id="RCCE01000002">
    <property type="protein sequence ID" value="RLJ59184.1"/>
    <property type="molecule type" value="Genomic_DNA"/>
</dbReference>
<feature type="transmembrane region" description="Helical" evidence="6">
    <location>
        <begin position="371"/>
        <end position="396"/>
    </location>
</feature>
<comment type="caution">
    <text evidence="8">The sequence shown here is derived from an EMBL/GenBank/DDBJ whole genome shotgun (WGS) entry which is preliminary data.</text>
</comment>
<dbReference type="GO" id="GO:0000271">
    <property type="term" value="P:polysaccharide biosynthetic process"/>
    <property type="evidence" value="ECO:0007669"/>
    <property type="project" value="InterPro"/>
</dbReference>
<evidence type="ECO:0000256" key="4">
    <source>
        <dbReference type="ARBA" id="ARBA00022989"/>
    </source>
</evidence>
<dbReference type="Proteomes" id="UP000269157">
    <property type="component" value="Unassembled WGS sequence"/>
</dbReference>
<feature type="transmembrane region" description="Helical" evidence="6">
    <location>
        <begin position="451"/>
        <end position="473"/>
    </location>
</feature>
<feature type="transmembrane region" description="Helical" evidence="6">
    <location>
        <begin position="426"/>
        <end position="444"/>
    </location>
</feature>
<dbReference type="InterPro" id="IPR051401">
    <property type="entry name" value="GtrA_CellWall_Glycosyl"/>
</dbReference>
<feature type="transmembrane region" description="Helical" evidence="6">
    <location>
        <begin position="403"/>
        <end position="420"/>
    </location>
</feature>
<dbReference type="AlphaFoldDB" id="A0A497X419"/>
<dbReference type="InterPro" id="IPR007267">
    <property type="entry name" value="GtrA_DPMS_TM"/>
</dbReference>
<gene>
    <name evidence="8" type="ORF">BCF46_1330</name>
</gene>
<evidence type="ECO:0000256" key="6">
    <source>
        <dbReference type="SAM" id="Phobius"/>
    </source>
</evidence>
<comment type="similarity">
    <text evidence="2">Belongs to the GtrA family.</text>
</comment>
<organism evidence="8 9">
    <name type="scientific">Litoreibacter meonggei</name>
    <dbReference type="NCBI Taxonomy" id="1049199"/>
    <lineage>
        <taxon>Bacteria</taxon>
        <taxon>Pseudomonadati</taxon>
        <taxon>Pseudomonadota</taxon>
        <taxon>Alphaproteobacteria</taxon>
        <taxon>Rhodobacterales</taxon>
        <taxon>Roseobacteraceae</taxon>
        <taxon>Litoreibacter</taxon>
    </lineage>
</organism>
<comment type="subcellular location">
    <subcellularLocation>
        <location evidence="1">Membrane</location>
        <topology evidence="1">Multi-pass membrane protein</topology>
    </subcellularLocation>
</comment>
<feature type="domain" description="GtrA/DPMS transmembrane" evidence="7">
    <location>
        <begin position="8"/>
        <end position="122"/>
    </location>
</feature>
<evidence type="ECO:0000313" key="9">
    <source>
        <dbReference type="Proteomes" id="UP000269157"/>
    </source>
</evidence>
<feature type="transmembrane region" description="Helical" evidence="6">
    <location>
        <begin position="136"/>
        <end position="155"/>
    </location>
</feature>
<keyword evidence="9" id="KW-1185">Reference proteome</keyword>
<dbReference type="RefSeq" id="WP_170157876.1">
    <property type="nucleotide sequence ID" value="NZ_RCCE01000002.1"/>
</dbReference>
<dbReference type="PANTHER" id="PTHR38459:SF1">
    <property type="entry name" value="PROPHAGE BACTOPRENOL-LINKED GLUCOSE TRANSLOCASE HOMOLOG"/>
    <property type="match status" value="1"/>
</dbReference>
<evidence type="ECO:0000256" key="1">
    <source>
        <dbReference type="ARBA" id="ARBA00004141"/>
    </source>
</evidence>
<protein>
    <submittedName>
        <fullName evidence="8">Putative flippase GtrA</fullName>
    </submittedName>
</protein>
<feature type="transmembrane region" description="Helical" evidence="6">
    <location>
        <begin position="240"/>
        <end position="259"/>
    </location>
</feature>
<name>A0A497X419_9RHOB</name>
<sequence length="621" mass="67518">MITARVHRFLSVGVLATLAHLLAAIAAQSLLDMPAQLANLLGFCTAFGLSYAGHARFTFQVVGNHDIHAQRFLFVSLAGLASSAGITHLVHTSLGAPFAVAMIAVGICVPVLTYVVSKMWTFAEVVPRKSGYWHGVFAAMGFGLLCFAVLQGRLINHDTAWYLVATRKWLEGARLYVDLVEVNPPLNFYLTAPAIWVADSLGVADIRAQILLTCGVLTLSLLWVWELLHRTDEMTQRHKLGLLAGACFALTVPFVQDFAQREHTLVIVLLPYVFGLALSGSVVNSTRSGEAARAVFAGIGLCLKPHFMLIPIANTVALCARTRSVRPMTSVSNLVLLTMGLGYVVLVKLWHPEYLDVIVPMAAKVYGAYGFSMRSVIETASPALIVAFALLALAAVRDSAPRGFDVVFAATAACLIIYIAQWTGYGYQITPAFSLIAIASFWVLSRPASSVVVRVLALACLGLICVNSARIGLYRSPATTLFQPYLESAGAERRLAVFSSSLWPSFPLVLDSGGEWTSRYPALWLIPGALNRLQSTACKSKPADCLAVEGVLAQTRADVVTDFVGGAADLLLVDKNPFYIDDPDFSYVEFFSEDPRFLPHFQQYELIDVKSGFEIYRKKSP</sequence>
<evidence type="ECO:0000313" key="8">
    <source>
        <dbReference type="EMBL" id="RLJ59184.1"/>
    </source>
</evidence>
<keyword evidence="3 6" id="KW-0812">Transmembrane</keyword>
<evidence type="ECO:0000256" key="2">
    <source>
        <dbReference type="ARBA" id="ARBA00009399"/>
    </source>
</evidence>
<dbReference type="PANTHER" id="PTHR38459">
    <property type="entry name" value="PROPHAGE BACTOPRENOL-LINKED GLUCOSE TRANSLOCASE HOMOLOG"/>
    <property type="match status" value="1"/>
</dbReference>
<keyword evidence="5 6" id="KW-0472">Membrane</keyword>
<dbReference type="Pfam" id="PF04138">
    <property type="entry name" value="GtrA_DPMS_TM"/>
    <property type="match status" value="1"/>
</dbReference>
<reference evidence="8 9" key="1">
    <citation type="submission" date="2018-10" db="EMBL/GenBank/DDBJ databases">
        <title>Genomic Encyclopedia of Archaeal and Bacterial Type Strains, Phase II (KMG-II): from individual species to whole genera.</title>
        <authorList>
            <person name="Goeker M."/>
        </authorList>
    </citation>
    <scope>NUCLEOTIDE SEQUENCE [LARGE SCALE GENOMIC DNA]</scope>
    <source>
        <strain evidence="8 9">DSM 29466</strain>
    </source>
</reference>
<evidence type="ECO:0000256" key="3">
    <source>
        <dbReference type="ARBA" id="ARBA00022692"/>
    </source>
</evidence>
<evidence type="ECO:0000259" key="7">
    <source>
        <dbReference type="Pfam" id="PF04138"/>
    </source>
</evidence>
<dbReference type="GO" id="GO:0005886">
    <property type="term" value="C:plasma membrane"/>
    <property type="evidence" value="ECO:0007669"/>
    <property type="project" value="TreeGrafter"/>
</dbReference>
<feature type="transmembrane region" description="Helical" evidence="6">
    <location>
        <begin position="71"/>
        <end position="90"/>
    </location>
</feature>